<evidence type="ECO:0000256" key="7">
    <source>
        <dbReference type="PROSITE-ProRule" id="PRU01373"/>
    </source>
</evidence>
<evidence type="ECO:0000256" key="4">
    <source>
        <dbReference type="ARBA" id="ARBA00022960"/>
    </source>
</evidence>
<keyword evidence="4 7" id="KW-0133">Cell shape</keyword>
<accession>A0AAE9VQE3</accession>
<protein>
    <submittedName>
        <fullName evidence="9">L,D-transpeptidase family protein</fullName>
    </submittedName>
</protein>
<dbReference type="Pfam" id="PF20142">
    <property type="entry name" value="Scaffold"/>
    <property type="match status" value="1"/>
</dbReference>
<dbReference type="InterPro" id="IPR052905">
    <property type="entry name" value="LD-transpeptidase_YkuD-like"/>
</dbReference>
<dbReference type="RefSeq" id="WP_269819397.1">
    <property type="nucleotide sequence ID" value="NZ_CP114976.1"/>
</dbReference>
<comment type="similarity">
    <text evidence="2">Belongs to the YkuD family.</text>
</comment>
<proteinExistence type="inferred from homology"/>
<feature type="active site" description="Nucleophile" evidence="7">
    <location>
        <position position="417"/>
    </location>
</feature>
<dbReference type="InterPro" id="IPR005490">
    <property type="entry name" value="LD_TPept_cat_dom"/>
</dbReference>
<dbReference type="Proteomes" id="UP001212189">
    <property type="component" value="Chromosome"/>
</dbReference>
<reference evidence="9 10" key="1">
    <citation type="submission" date="2022-12" db="EMBL/GenBank/DDBJ databases">
        <title>Coexistence and Characterization of a Novel Tigecycline Resistance gene tet(X) variant and blaNDM-1 in a Pseudomonas caeni Isolate of Chicken Origin.</title>
        <authorList>
            <person name="Lu X."/>
            <person name="Zhang L."/>
            <person name="Li R."/>
            <person name="Wang Z."/>
        </authorList>
    </citation>
    <scope>NUCLEOTIDE SEQUENCE [LARGE SCALE GENOMIC DNA]</scope>
    <source>
        <strain evidence="9 10">CE14</strain>
    </source>
</reference>
<name>A0AAE9VQE3_9GAMM</name>
<sequence>MSKQSIAQLQAFYQAVDFAPLWQDAAQRQQLAELILDTQYDGLEPAMYQLPPLLLSAQVAAEQRQVCDELLLSHGYLQVLQHLRDGILDPETVEPYWHEAALETPEQLPIAEVAAAGLPFLPQVFAAVRPQHSTYQKLREVLKDSDLLNQPDWGSVPVAGKSLRVGMQDVRVPDLRQRLQLAGYIAASTDEALTPVETVAGETVAVDSLLYTDELAAAVKAFQQDHYLEDDGIVGPATLRELNITPEQRLMQVRVNLERLRWLDKLLEPTMLVVDIAGARLLYFRDGDIVWRTRTQVGTVRRQTPLLKSRITHLTINPTWTVPPTILREDKLPAIRRDIGYLARSNMSVLDYNGNVLDPYSVNWQSPSGIMLRQGPGPSNALGLVAIRFANPFTVYLHDTPSQHLFGRATRTVSSGCVRVEDAQRLVDHLLFAATAQERQRIEQIQASGKTRNVNLPQPVPVLLAYWTVEVDMDNRLRFRSDNYGHDTKVAAALQAAQQR</sequence>
<evidence type="ECO:0000256" key="6">
    <source>
        <dbReference type="ARBA" id="ARBA00023316"/>
    </source>
</evidence>
<evidence type="ECO:0000256" key="1">
    <source>
        <dbReference type="ARBA" id="ARBA00004752"/>
    </source>
</evidence>
<dbReference type="Gene3D" id="2.40.440.10">
    <property type="entry name" value="L,D-transpeptidase catalytic domain-like"/>
    <property type="match status" value="1"/>
</dbReference>
<dbReference type="GO" id="GO:0004180">
    <property type="term" value="F:carboxypeptidase activity"/>
    <property type="evidence" value="ECO:0007669"/>
    <property type="project" value="UniProtKB-ARBA"/>
</dbReference>
<keyword evidence="3" id="KW-0808">Transferase</keyword>
<dbReference type="GO" id="GO:0071555">
    <property type="term" value="P:cell wall organization"/>
    <property type="evidence" value="ECO:0007669"/>
    <property type="project" value="UniProtKB-UniRule"/>
</dbReference>
<dbReference type="CDD" id="cd16913">
    <property type="entry name" value="YkuD_like"/>
    <property type="match status" value="1"/>
</dbReference>
<comment type="pathway">
    <text evidence="1 7">Cell wall biogenesis; peptidoglycan biosynthesis.</text>
</comment>
<dbReference type="KEGG" id="dce:O6P33_06575"/>
<dbReference type="InterPro" id="IPR045380">
    <property type="entry name" value="LD_TPept_scaffold_dom"/>
</dbReference>
<evidence type="ECO:0000256" key="2">
    <source>
        <dbReference type="ARBA" id="ARBA00005992"/>
    </source>
</evidence>
<evidence type="ECO:0000256" key="5">
    <source>
        <dbReference type="ARBA" id="ARBA00022984"/>
    </source>
</evidence>
<dbReference type="PANTHER" id="PTHR41533:SF2">
    <property type="entry name" value="BLR7131 PROTEIN"/>
    <property type="match status" value="1"/>
</dbReference>
<dbReference type="PANTHER" id="PTHR41533">
    <property type="entry name" value="L,D-TRANSPEPTIDASE HI_1667-RELATED"/>
    <property type="match status" value="1"/>
</dbReference>
<dbReference type="GO" id="GO:0009252">
    <property type="term" value="P:peptidoglycan biosynthetic process"/>
    <property type="evidence" value="ECO:0007669"/>
    <property type="project" value="UniProtKB-KW"/>
</dbReference>
<dbReference type="Pfam" id="PF01471">
    <property type="entry name" value="PG_binding_1"/>
    <property type="match status" value="1"/>
</dbReference>
<feature type="active site" description="Proton donor/acceptor" evidence="7">
    <location>
        <position position="398"/>
    </location>
</feature>
<evidence type="ECO:0000313" key="10">
    <source>
        <dbReference type="Proteomes" id="UP001212189"/>
    </source>
</evidence>
<evidence type="ECO:0000256" key="3">
    <source>
        <dbReference type="ARBA" id="ARBA00022679"/>
    </source>
</evidence>
<dbReference type="InterPro" id="IPR038063">
    <property type="entry name" value="Transpep_catalytic_dom"/>
</dbReference>
<dbReference type="GO" id="GO:0016740">
    <property type="term" value="F:transferase activity"/>
    <property type="evidence" value="ECO:0007669"/>
    <property type="project" value="UniProtKB-KW"/>
</dbReference>
<dbReference type="Pfam" id="PF03734">
    <property type="entry name" value="YkuD"/>
    <property type="match status" value="1"/>
</dbReference>
<dbReference type="Gene3D" id="1.10.101.10">
    <property type="entry name" value="PGBD-like superfamily/PGBD"/>
    <property type="match status" value="1"/>
</dbReference>
<keyword evidence="5 7" id="KW-0573">Peptidoglycan synthesis</keyword>
<dbReference type="SUPFAM" id="SSF141523">
    <property type="entry name" value="L,D-transpeptidase catalytic domain-like"/>
    <property type="match status" value="1"/>
</dbReference>
<gene>
    <name evidence="9" type="ORF">O6P33_06575</name>
</gene>
<dbReference type="PROSITE" id="PS52029">
    <property type="entry name" value="LD_TPASE"/>
    <property type="match status" value="1"/>
</dbReference>
<evidence type="ECO:0000259" key="8">
    <source>
        <dbReference type="PROSITE" id="PS52029"/>
    </source>
</evidence>
<dbReference type="AlphaFoldDB" id="A0AAE9VQE3"/>
<dbReference type="GO" id="GO:0008360">
    <property type="term" value="P:regulation of cell shape"/>
    <property type="evidence" value="ECO:0007669"/>
    <property type="project" value="UniProtKB-UniRule"/>
</dbReference>
<dbReference type="InterPro" id="IPR002477">
    <property type="entry name" value="Peptidoglycan-bd-like"/>
</dbReference>
<evidence type="ECO:0000313" key="9">
    <source>
        <dbReference type="EMBL" id="WBE26475.1"/>
    </source>
</evidence>
<organism evidence="9 10">
    <name type="scientific">Denitrificimonas caeni</name>
    <dbReference type="NCBI Taxonomy" id="521720"/>
    <lineage>
        <taxon>Bacteria</taxon>
        <taxon>Pseudomonadati</taxon>
        <taxon>Pseudomonadota</taxon>
        <taxon>Gammaproteobacteria</taxon>
        <taxon>Pseudomonadales</taxon>
        <taxon>Pseudomonadaceae</taxon>
        <taxon>Denitrificimonas</taxon>
    </lineage>
</organism>
<keyword evidence="6 7" id="KW-0961">Cell wall biogenesis/degradation</keyword>
<dbReference type="EMBL" id="CP114976">
    <property type="protein sequence ID" value="WBE26475.1"/>
    <property type="molecule type" value="Genomic_DNA"/>
</dbReference>
<dbReference type="InterPro" id="IPR036366">
    <property type="entry name" value="PGBDSf"/>
</dbReference>
<feature type="domain" description="L,D-TPase catalytic" evidence="8">
    <location>
        <begin position="270"/>
        <end position="445"/>
    </location>
</feature>
<dbReference type="SUPFAM" id="SSF47090">
    <property type="entry name" value="PGBD-like"/>
    <property type="match status" value="1"/>
</dbReference>
<keyword evidence="10" id="KW-1185">Reference proteome</keyword>
<dbReference type="InterPro" id="IPR036365">
    <property type="entry name" value="PGBD-like_sf"/>
</dbReference>